<feature type="domain" description="Cytochrome c" evidence="6">
    <location>
        <begin position="80"/>
        <end position="166"/>
    </location>
</feature>
<dbReference type="GO" id="GO:0020037">
    <property type="term" value="F:heme binding"/>
    <property type="evidence" value="ECO:0007669"/>
    <property type="project" value="InterPro"/>
</dbReference>
<dbReference type="PANTHER" id="PTHR35008:SF4">
    <property type="entry name" value="BLL4482 PROTEIN"/>
    <property type="match status" value="1"/>
</dbReference>
<comment type="caution">
    <text evidence="7">The sequence shown here is derived from an EMBL/GenBank/DDBJ whole genome shotgun (WGS) entry which is preliminary data.</text>
</comment>
<dbReference type="EMBL" id="LOCQ01000062">
    <property type="protein sequence ID" value="OBV36694.1"/>
    <property type="molecule type" value="Genomic_DNA"/>
</dbReference>
<dbReference type="SUPFAM" id="SSF46626">
    <property type="entry name" value="Cytochrome c"/>
    <property type="match status" value="2"/>
</dbReference>
<evidence type="ECO:0000256" key="5">
    <source>
        <dbReference type="SAM" id="Phobius"/>
    </source>
</evidence>
<dbReference type="GO" id="GO:0046872">
    <property type="term" value="F:metal ion binding"/>
    <property type="evidence" value="ECO:0007669"/>
    <property type="project" value="UniProtKB-KW"/>
</dbReference>
<evidence type="ECO:0000256" key="4">
    <source>
        <dbReference type="PROSITE-ProRule" id="PRU00433"/>
    </source>
</evidence>
<keyword evidence="8" id="KW-1185">Reference proteome</keyword>
<evidence type="ECO:0000313" key="8">
    <source>
        <dbReference type="Proteomes" id="UP000092713"/>
    </source>
</evidence>
<dbReference type="InterPro" id="IPR036909">
    <property type="entry name" value="Cyt_c-like_dom_sf"/>
</dbReference>
<dbReference type="GO" id="GO:0009055">
    <property type="term" value="F:electron transfer activity"/>
    <property type="evidence" value="ECO:0007669"/>
    <property type="project" value="InterPro"/>
</dbReference>
<dbReference type="Proteomes" id="UP000092713">
    <property type="component" value="Unassembled WGS sequence"/>
</dbReference>
<protein>
    <submittedName>
        <fullName evidence="7">Cytochrome c</fullName>
    </submittedName>
</protein>
<dbReference type="AlphaFoldDB" id="A0A1A7BVA2"/>
<keyword evidence="3 4" id="KW-0408">Iron</keyword>
<evidence type="ECO:0000256" key="2">
    <source>
        <dbReference type="ARBA" id="ARBA00022723"/>
    </source>
</evidence>
<evidence type="ECO:0000256" key="1">
    <source>
        <dbReference type="ARBA" id="ARBA00022617"/>
    </source>
</evidence>
<dbReference type="Pfam" id="PF13442">
    <property type="entry name" value="Cytochrome_CBB3"/>
    <property type="match status" value="1"/>
</dbReference>
<accession>A0A1A7BVA2</accession>
<dbReference type="PROSITE" id="PS51007">
    <property type="entry name" value="CYTC"/>
    <property type="match status" value="2"/>
</dbReference>
<dbReference type="STRING" id="1747903.ASR47_1001166"/>
<keyword evidence="5" id="KW-1133">Transmembrane helix</keyword>
<organism evidence="7 8">
    <name type="scientific">Janthinobacterium psychrotolerans</name>
    <dbReference type="NCBI Taxonomy" id="1747903"/>
    <lineage>
        <taxon>Bacteria</taxon>
        <taxon>Pseudomonadati</taxon>
        <taxon>Pseudomonadota</taxon>
        <taxon>Betaproteobacteria</taxon>
        <taxon>Burkholderiales</taxon>
        <taxon>Oxalobacteraceae</taxon>
        <taxon>Janthinobacterium</taxon>
    </lineage>
</organism>
<keyword evidence="5" id="KW-0472">Membrane</keyword>
<name>A0A1A7BVA2_9BURK</name>
<reference evidence="7 8" key="1">
    <citation type="submission" date="2016-04" db="EMBL/GenBank/DDBJ databases">
        <title>Draft genome sequence of Janthinobacterium psychrotolerans sp. nov., isolated from freshwater sediments in Denmark.</title>
        <authorList>
            <person name="Gong X."/>
            <person name="Skrivergaard S."/>
            <person name="Korsgaard B.S."/>
            <person name="Schreiber L."/>
            <person name="Marshall I.P."/>
            <person name="Finster K."/>
            <person name="Schramm A."/>
        </authorList>
    </citation>
    <scope>NUCLEOTIDE SEQUENCE [LARGE SCALE GENOMIC DNA]</scope>
    <source>
        <strain evidence="7 8">S3-2</strain>
    </source>
</reference>
<evidence type="ECO:0000313" key="7">
    <source>
        <dbReference type="EMBL" id="OBV36694.1"/>
    </source>
</evidence>
<proteinExistence type="predicted"/>
<dbReference type="RefSeq" id="WP_065310486.1">
    <property type="nucleotide sequence ID" value="NZ_LOCQ01000062.1"/>
</dbReference>
<keyword evidence="1 4" id="KW-0349">Heme</keyword>
<dbReference type="Gene3D" id="1.10.760.10">
    <property type="entry name" value="Cytochrome c-like domain"/>
    <property type="match status" value="2"/>
</dbReference>
<feature type="transmembrane region" description="Helical" evidence="5">
    <location>
        <begin position="12"/>
        <end position="31"/>
    </location>
</feature>
<gene>
    <name evidence="7" type="ORF">ASR47_1001166</name>
</gene>
<dbReference type="PANTHER" id="PTHR35008">
    <property type="entry name" value="BLL4482 PROTEIN-RELATED"/>
    <property type="match status" value="1"/>
</dbReference>
<feature type="domain" description="Cytochrome c" evidence="6">
    <location>
        <begin position="199"/>
        <end position="290"/>
    </location>
</feature>
<dbReference type="InterPro" id="IPR009056">
    <property type="entry name" value="Cyt_c-like_dom"/>
</dbReference>
<keyword evidence="5" id="KW-0812">Transmembrane</keyword>
<dbReference type="InterPro" id="IPR051459">
    <property type="entry name" value="Cytochrome_c-type_DH"/>
</dbReference>
<sequence>MPSRRATIVRTVADTLLACALAGVLGGWIVLKSGWYNIGATRQHWQPVYTLLEQGMHESVRHHAREVVAPAVLAGGAAQAQLAAGAGLYRQHCAQCHGAPGVAQEAIGKSMQPIPGPLVEAARRWQASELYWITRHGIKMSGMPAWGHHLDEEQLWAVVAFLRQLPAISTQQYARLASAPALLNDTVPATHKRAPGKATSIERGKVALTQFACQACHMIPGITGSTVHVGPPLDKLAQRGYLAGRLPNTEAHLQQWIRDPQAIKPRTAMPDLGVGVDDARDMAAYLLSLD</sequence>
<dbReference type="OrthoDB" id="9765171at2"/>
<evidence type="ECO:0000256" key="3">
    <source>
        <dbReference type="ARBA" id="ARBA00023004"/>
    </source>
</evidence>
<dbReference type="Pfam" id="PF00034">
    <property type="entry name" value="Cytochrom_C"/>
    <property type="match status" value="1"/>
</dbReference>
<keyword evidence="2 4" id="KW-0479">Metal-binding</keyword>
<evidence type="ECO:0000259" key="6">
    <source>
        <dbReference type="PROSITE" id="PS51007"/>
    </source>
</evidence>